<dbReference type="PANTHER" id="PTHR43194:SF2">
    <property type="entry name" value="PEROXISOMAL MEMBRANE PROTEIN LPX1"/>
    <property type="match status" value="1"/>
</dbReference>
<dbReference type="SUPFAM" id="SSF53474">
    <property type="entry name" value="alpha/beta-Hydrolases"/>
    <property type="match status" value="1"/>
</dbReference>
<gene>
    <name evidence="2" type="ORF">ARTHRO_40849</name>
</gene>
<dbReference type="AlphaFoldDB" id="A0A9P1P1W8"/>
<dbReference type="InterPro" id="IPR000639">
    <property type="entry name" value="Epox_hydrolase-like"/>
</dbReference>
<dbReference type="InterPro" id="IPR029058">
    <property type="entry name" value="AB_hydrolase_fold"/>
</dbReference>
<proteinExistence type="predicted"/>
<dbReference type="Gene3D" id="3.40.50.1820">
    <property type="entry name" value="alpha/beta hydrolase"/>
    <property type="match status" value="1"/>
</dbReference>
<dbReference type="PRINTS" id="PR00111">
    <property type="entry name" value="ABHYDROLASE"/>
</dbReference>
<dbReference type="Pfam" id="PF00561">
    <property type="entry name" value="Abhydrolase_1"/>
    <property type="match status" value="1"/>
</dbReference>
<accession>A0A9P1P1W8</accession>
<keyword evidence="2" id="KW-0378">Hydrolase</keyword>
<dbReference type="InterPro" id="IPR050228">
    <property type="entry name" value="Carboxylesterase_BioH"/>
</dbReference>
<reference evidence="2 3" key="1">
    <citation type="submission" date="2014-02" db="EMBL/GenBank/DDBJ databases">
        <authorList>
            <person name="Genoscope - CEA"/>
        </authorList>
    </citation>
    <scope>NUCLEOTIDE SEQUENCE [LARGE SCALE GENOMIC DNA]</scope>
    <source>
        <strain evidence="2 3">PCC 8005</strain>
    </source>
</reference>
<evidence type="ECO:0000313" key="3">
    <source>
        <dbReference type="Proteomes" id="UP000032946"/>
    </source>
</evidence>
<organism evidence="2 3">
    <name type="scientific">Limnospira indica PCC 8005</name>
    <dbReference type="NCBI Taxonomy" id="376219"/>
    <lineage>
        <taxon>Bacteria</taxon>
        <taxon>Bacillati</taxon>
        <taxon>Cyanobacteriota</taxon>
        <taxon>Cyanophyceae</taxon>
        <taxon>Oscillatoriophycideae</taxon>
        <taxon>Oscillatoriales</taxon>
        <taxon>Sirenicapillariaceae</taxon>
        <taxon>Limnospira</taxon>
    </lineage>
</organism>
<sequence>MAIATETIKAGKFDWFYREINREVTDKPPILFLHGLISQSYSWSVIMEEVGEKGYRAIAPDWLGSGFSEKPEKRDFPYTPDAYIQGLEEFLTTLKLTKFYLVVQGFLGSVGLQYALRHPEQIERLLVLNTPVSTEAKLPWKIKQMSLPFVGDMMTQDPLLVDRTLEGGSGYVIEDKDLDVYRRPFLKSSSTGRALMATIKNLQLKEAMEEIVSGFPKWDHPTEIVWGTADPWLDLSMAESLVEKIPGAVLVKLDKAGHYPQDHWPQEIAESLLLFLRKKAL</sequence>
<dbReference type="RefSeq" id="WP_006624498.1">
    <property type="nucleotide sequence ID" value="NZ_FO818640.1"/>
</dbReference>
<evidence type="ECO:0000313" key="2">
    <source>
        <dbReference type="EMBL" id="CDM96440.1"/>
    </source>
</evidence>
<feature type="domain" description="AB hydrolase-1" evidence="1">
    <location>
        <begin position="28"/>
        <end position="261"/>
    </location>
</feature>
<protein>
    <submittedName>
        <fullName evidence="2">Alpha/beta hydrolase fold protein</fullName>
    </submittedName>
</protein>
<dbReference type="EMBL" id="FO818640">
    <property type="protein sequence ID" value="CDM96440.1"/>
    <property type="molecule type" value="Genomic_DNA"/>
</dbReference>
<dbReference type="PANTHER" id="PTHR43194">
    <property type="entry name" value="HYDROLASE ALPHA/BETA FOLD FAMILY"/>
    <property type="match status" value="1"/>
</dbReference>
<dbReference type="PRINTS" id="PR00412">
    <property type="entry name" value="EPOXHYDRLASE"/>
</dbReference>
<evidence type="ECO:0000259" key="1">
    <source>
        <dbReference type="Pfam" id="PF00561"/>
    </source>
</evidence>
<name>A0A9P1P1W8_9CYAN</name>
<dbReference type="InterPro" id="IPR000073">
    <property type="entry name" value="AB_hydrolase_1"/>
</dbReference>
<dbReference type="GO" id="GO:0016787">
    <property type="term" value="F:hydrolase activity"/>
    <property type="evidence" value="ECO:0007669"/>
    <property type="project" value="UniProtKB-KW"/>
</dbReference>
<dbReference type="Proteomes" id="UP000032946">
    <property type="component" value="Chromosome"/>
</dbReference>
<keyword evidence="3" id="KW-1185">Reference proteome</keyword>